<proteinExistence type="predicted"/>
<evidence type="ECO:0000256" key="1">
    <source>
        <dbReference type="SAM" id="Phobius"/>
    </source>
</evidence>
<organism evidence="2 3">
    <name type="scientific">Serratia liquefaciens</name>
    <dbReference type="NCBI Taxonomy" id="614"/>
    <lineage>
        <taxon>Bacteria</taxon>
        <taxon>Pseudomonadati</taxon>
        <taxon>Pseudomonadota</taxon>
        <taxon>Gammaproteobacteria</taxon>
        <taxon>Enterobacterales</taxon>
        <taxon>Yersiniaceae</taxon>
        <taxon>Serratia</taxon>
    </lineage>
</organism>
<dbReference type="Proteomes" id="UP000317572">
    <property type="component" value="Chromosome"/>
</dbReference>
<accession>A0A515CRI5</accession>
<dbReference type="AlphaFoldDB" id="A0A515CRI5"/>
<evidence type="ECO:0000313" key="3">
    <source>
        <dbReference type="Proteomes" id="UP000317572"/>
    </source>
</evidence>
<feature type="transmembrane region" description="Helical" evidence="1">
    <location>
        <begin position="17"/>
        <end position="36"/>
    </location>
</feature>
<dbReference type="EMBL" id="CP033893">
    <property type="protein sequence ID" value="QDL30775.1"/>
    <property type="molecule type" value="Genomic_DNA"/>
</dbReference>
<keyword evidence="1" id="KW-0812">Transmembrane</keyword>
<evidence type="ECO:0000313" key="2">
    <source>
        <dbReference type="EMBL" id="QDL30775.1"/>
    </source>
</evidence>
<reference evidence="2 3" key="1">
    <citation type="submission" date="2018-11" db="EMBL/GenBank/DDBJ databases">
        <title>The first complete genome of Serratia liquefaciens isolated from metalophyte plant revel distinctness adaptive mechanisms in an extreme habitat.</title>
        <authorList>
            <person name="Caneschi W.L."/>
            <person name="Sanchez A.B."/>
            <person name="Felestrino E.B."/>
            <person name="Assis R.A.B."/>
            <person name="Lemes C.G.C."/>
            <person name="Cordeiro I.F."/>
            <person name="Fonseca N.P."/>
            <person name="Villa M."/>
            <person name="Vieira I.T."/>
            <person name="Moraes L.A."/>
            <person name="Kamino L.H.Y."/>
            <person name="do Carmo F."/>
            <person name="Garcia C.M."/>
            <person name="Almeida N.F."/>
            <person name="Silva R.S."/>
            <person name="Ferro J.A."/>
            <person name="Ferro M.I.T."/>
            <person name="Varani A.M."/>
            <person name="Ferreira R.M."/>
            <person name="dos Santos V.L."/>
            <person name="Silva U.C."/>
            <person name="Setubal J.C."/>
            <person name="Moreira L.M."/>
        </authorList>
    </citation>
    <scope>NUCLEOTIDE SEQUENCE [LARGE SCALE GENOMIC DNA]</scope>
    <source>
        <strain evidence="2 3">FG3</strain>
    </source>
</reference>
<protein>
    <submittedName>
        <fullName evidence="2">Uncharacterized protein</fullName>
    </submittedName>
</protein>
<keyword evidence="1" id="KW-1133">Transmembrane helix</keyword>
<gene>
    <name evidence="2" type="ORF">EGO53_02765</name>
</gene>
<name>A0A515CRI5_SERLI</name>
<keyword evidence="1" id="KW-0472">Membrane</keyword>
<sequence length="126" mass="14523">MNLIVCYYKFCYLNGNYIAHIAKLIIFIYGYLYSSYELSEVQHAMKKYSYPASRMLEKNVNTREGIAGLAKASLLERLLKELDADGSEIGGAMLELNALVNYVTQNEKMKEEIRTHSKFITHQLEQ</sequence>